<comment type="caution">
    <text evidence="1">The sequence shown here is derived from an EMBL/GenBank/DDBJ whole genome shotgun (WGS) entry which is preliminary data.</text>
</comment>
<keyword evidence="2" id="KW-1185">Reference proteome</keyword>
<evidence type="ECO:0000313" key="1">
    <source>
        <dbReference type="EMBL" id="NHO53694.1"/>
    </source>
</evidence>
<dbReference type="EMBL" id="WOTH01000010">
    <property type="protein sequence ID" value="NHO53694.1"/>
    <property type="molecule type" value="Genomic_DNA"/>
</dbReference>
<name>A0A967EIR1_9PROT</name>
<dbReference type="Proteomes" id="UP000597459">
    <property type="component" value="Unassembled WGS sequence"/>
</dbReference>
<proteinExistence type="predicted"/>
<reference evidence="1" key="1">
    <citation type="submission" date="2019-11" db="EMBL/GenBank/DDBJ databases">
        <title>Description of new Acetobacter species.</title>
        <authorList>
            <person name="Cleenwerck I."/>
            <person name="Sombolestani A.S."/>
        </authorList>
    </citation>
    <scope>NUCLEOTIDE SEQUENCE</scope>
    <source>
        <strain evidence="1">LMG 1626</strain>
    </source>
</reference>
<sequence length="220" mass="24011">MTMSNRRHTLARTIWDTIDHMAAEHGLTPSGLARAAGLDPTALNPSRRLSHDGHIRLPRMETLLDLLDAAGLSLTDFASLTLGMAHPSAPMPHAENRLRLRILPLSALDATGLFNRAGLPVGLDWLDISSPFAEIGPNDYGVRLDTISAEPLFRPESLLLVSPDSPIRADDRVLVRGTEIFPGIAGRRTYLGQEVRKIGQDAVLIQPAETWIHRIIAATC</sequence>
<accession>A0A967EIR1</accession>
<dbReference type="AlphaFoldDB" id="A0A967EIR1"/>
<protein>
    <submittedName>
        <fullName evidence="1">Helix-turn-helix transcriptional regulator</fullName>
    </submittedName>
</protein>
<evidence type="ECO:0000313" key="2">
    <source>
        <dbReference type="Proteomes" id="UP000597459"/>
    </source>
</evidence>
<dbReference type="RefSeq" id="WP_166314209.1">
    <property type="nucleotide sequence ID" value="NZ_WOTH01000010.1"/>
</dbReference>
<gene>
    <name evidence="1" type="ORF">GOB87_06910</name>
</gene>
<organism evidence="1 2">
    <name type="scientific">Acetobacter estunensis</name>
    <dbReference type="NCBI Taxonomy" id="104097"/>
    <lineage>
        <taxon>Bacteria</taxon>
        <taxon>Pseudomonadati</taxon>
        <taxon>Pseudomonadota</taxon>
        <taxon>Alphaproteobacteria</taxon>
        <taxon>Acetobacterales</taxon>
        <taxon>Acetobacteraceae</taxon>
        <taxon>Acetobacter</taxon>
    </lineage>
</organism>